<evidence type="ECO:0000313" key="10">
    <source>
        <dbReference type="Proteomes" id="UP000249390"/>
    </source>
</evidence>
<organism evidence="9 10">
    <name type="scientific">Cuscuta australis</name>
    <dbReference type="NCBI Taxonomy" id="267555"/>
    <lineage>
        <taxon>Eukaryota</taxon>
        <taxon>Viridiplantae</taxon>
        <taxon>Streptophyta</taxon>
        <taxon>Embryophyta</taxon>
        <taxon>Tracheophyta</taxon>
        <taxon>Spermatophyta</taxon>
        <taxon>Magnoliopsida</taxon>
        <taxon>eudicotyledons</taxon>
        <taxon>Gunneridae</taxon>
        <taxon>Pentapetalae</taxon>
        <taxon>asterids</taxon>
        <taxon>lamiids</taxon>
        <taxon>Solanales</taxon>
        <taxon>Convolvulaceae</taxon>
        <taxon>Cuscuteae</taxon>
        <taxon>Cuscuta</taxon>
        <taxon>Cuscuta subgen. Grammica</taxon>
        <taxon>Cuscuta sect. Cleistogrammica</taxon>
    </lineage>
</organism>
<dbReference type="EMBL" id="NQVE01000215">
    <property type="protein sequence ID" value="RAL37957.1"/>
    <property type="molecule type" value="Genomic_DNA"/>
</dbReference>
<dbReference type="PANTHER" id="PTHR33541">
    <property type="entry name" value="PROTEIN BIG GRAIN 1-LIKE A-RELATED"/>
    <property type="match status" value="1"/>
</dbReference>
<comment type="function">
    <text evidence="1">Involved in auxin transport. Regulator of the auxin signaling pathway.</text>
</comment>
<dbReference type="AlphaFoldDB" id="A0A328CWV7"/>
<dbReference type="PANTHER" id="PTHR33541:SF28">
    <property type="entry name" value="PROTEIN BIG GRAIN 1-LIKE A"/>
    <property type="match status" value="1"/>
</dbReference>
<evidence type="ECO:0000256" key="5">
    <source>
        <dbReference type="ARBA" id="ARBA00022475"/>
    </source>
</evidence>
<evidence type="ECO:0000256" key="8">
    <source>
        <dbReference type="SAM" id="MobiDB-lite"/>
    </source>
</evidence>
<accession>A0A328CWV7</accession>
<evidence type="ECO:0000256" key="1">
    <source>
        <dbReference type="ARBA" id="ARBA00002281"/>
    </source>
</evidence>
<evidence type="ECO:0000256" key="4">
    <source>
        <dbReference type="ARBA" id="ARBA00022448"/>
    </source>
</evidence>
<keyword evidence="10" id="KW-1185">Reference proteome</keyword>
<keyword evidence="6" id="KW-0472">Membrane</keyword>
<dbReference type="GO" id="GO:0005886">
    <property type="term" value="C:plasma membrane"/>
    <property type="evidence" value="ECO:0007669"/>
    <property type="project" value="UniProtKB-SubCell"/>
</dbReference>
<name>A0A328CWV7_9ASTE</name>
<reference evidence="9 10" key="1">
    <citation type="submission" date="2018-06" db="EMBL/GenBank/DDBJ databases">
        <title>The Genome of Cuscuta australis (Dodder) Provides Insight into the Evolution of Plant Parasitism.</title>
        <authorList>
            <person name="Liu H."/>
        </authorList>
    </citation>
    <scope>NUCLEOTIDE SEQUENCE [LARGE SCALE GENOMIC DNA]</scope>
    <source>
        <strain evidence="10">cv. Yunnan</strain>
        <tissue evidence="9">Vines</tissue>
    </source>
</reference>
<sequence>MHAHLLSIYPPPILSHYSHSISTQLSHFTLSSKLKVFEKMSNFERQKCPKEQKYSTFSATLLDEIYRSIDRIDENSNDPRTYTQASRLSLKGDVDGFCKKARFVESWMYQKGIDAPKVHTKGCNRPLSSLLLSSYNDKSDPFFFSSGLSESSSSGLSSEPDLFSTKTSCFNTPRLKQVKTTTTTSQEKSRNSSSRGDVDLMMGIKSKSAALKMYVNLKKTKTPVSPGARLTSFLNSIFAGTGVARKGRGSPLAATQTASPPASRSSCLNRTPRMNRSGSKRAVRFDPVGVIVGDDCRPCGHRRIYSRELPAPGNNQENKKSHPAAFSGDISMKSYHNHYKVWKNESWMSAGEEEEEEYEDDLSDSSSDLFEIDLRALVGKRRFREELPVYETTHFPDSNRILASSTGLVC</sequence>
<dbReference type="InterPro" id="IPR039621">
    <property type="entry name" value="BG1-like"/>
</dbReference>
<evidence type="ECO:0000256" key="3">
    <source>
        <dbReference type="ARBA" id="ARBA00010067"/>
    </source>
</evidence>
<keyword evidence="5" id="KW-1003">Cell membrane</keyword>
<feature type="region of interest" description="Disordered" evidence="8">
    <location>
        <begin position="174"/>
        <end position="198"/>
    </location>
</feature>
<comment type="subcellular location">
    <subcellularLocation>
        <location evidence="2">Cell membrane</location>
    </subcellularLocation>
</comment>
<evidence type="ECO:0000256" key="2">
    <source>
        <dbReference type="ARBA" id="ARBA00004236"/>
    </source>
</evidence>
<feature type="region of interest" description="Disordered" evidence="8">
    <location>
        <begin position="246"/>
        <end position="277"/>
    </location>
</feature>
<feature type="compositionally biased region" description="Polar residues" evidence="8">
    <location>
        <begin position="178"/>
        <end position="195"/>
    </location>
</feature>
<comment type="caution">
    <text evidence="9">The sequence shown here is derived from an EMBL/GenBank/DDBJ whole genome shotgun (WGS) entry which is preliminary data.</text>
</comment>
<dbReference type="GO" id="GO:0009734">
    <property type="term" value="P:auxin-activated signaling pathway"/>
    <property type="evidence" value="ECO:0007669"/>
    <property type="project" value="UniProtKB-KW"/>
</dbReference>
<evidence type="ECO:0000313" key="9">
    <source>
        <dbReference type="EMBL" id="RAL37957.1"/>
    </source>
</evidence>
<keyword evidence="4" id="KW-0813">Transport</keyword>
<evidence type="ECO:0000256" key="7">
    <source>
        <dbReference type="ARBA" id="ARBA00023294"/>
    </source>
</evidence>
<evidence type="ECO:0000256" key="6">
    <source>
        <dbReference type="ARBA" id="ARBA00023136"/>
    </source>
</evidence>
<proteinExistence type="inferred from homology"/>
<feature type="compositionally biased region" description="Polar residues" evidence="8">
    <location>
        <begin position="253"/>
        <end position="277"/>
    </location>
</feature>
<dbReference type="Proteomes" id="UP000249390">
    <property type="component" value="Unassembled WGS sequence"/>
</dbReference>
<comment type="similarity">
    <text evidence="3">Belongs to the BIG GRAIN 1 (BG1) plant protein family.</text>
</comment>
<feature type="region of interest" description="Disordered" evidence="8">
    <location>
        <begin position="307"/>
        <end position="327"/>
    </location>
</feature>
<gene>
    <name evidence="9" type="ORF">DM860_000651</name>
</gene>
<keyword evidence="7" id="KW-0927">Auxin signaling pathway</keyword>
<evidence type="ECO:0008006" key="11">
    <source>
        <dbReference type="Google" id="ProtNLM"/>
    </source>
</evidence>
<protein>
    <recommendedName>
        <fullName evidence="11">Protein BIG GRAIN 1-like B</fullName>
    </recommendedName>
</protein>